<gene>
    <name evidence="1" type="ORF">M0C40_07585</name>
</gene>
<name>A0AAX3SXB7_SPICI</name>
<dbReference type="AlphaFoldDB" id="A0AAX3SXB7"/>
<dbReference type="EMBL" id="CP096246">
    <property type="protein sequence ID" value="WFG95957.1"/>
    <property type="molecule type" value="Genomic_DNA"/>
</dbReference>
<evidence type="ECO:0008006" key="3">
    <source>
        <dbReference type="Google" id="ProtNLM"/>
    </source>
</evidence>
<dbReference type="Proteomes" id="UP001214629">
    <property type="component" value="Chromosome"/>
</dbReference>
<evidence type="ECO:0000313" key="2">
    <source>
        <dbReference type="Proteomes" id="UP001214629"/>
    </source>
</evidence>
<dbReference type="RefSeq" id="WP_277938379.1">
    <property type="nucleotide sequence ID" value="NZ_CP096246.1"/>
</dbReference>
<protein>
    <recommendedName>
        <fullName evidence="3">Plectrovirus-related protein</fullName>
    </recommendedName>
</protein>
<reference evidence="1 2" key="1">
    <citation type="submission" date="2022-04" db="EMBL/GenBank/DDBJ databases">
        <title>Whole genome of Spiroplasma citri.</title>
        <authorList>
            <person name="Khanchezar A."/>
            <person name="Izadpanah K."/>
            <person name="Taghavi M."/>
            <person name="Ghorbani A."/>
            <person name="Beven L."/>
        </authorList>
    </citation>
    <scope>NUCLEOTIDE SEQUENCE [LARGE SCALE GENOMIC DNA]</scope>
    <source>
        <strain evidence="1 2">D4</strain>
    </source>
</reference>
<keyword evidence="2" id="KW-1185">Reference proteome</keyword>
<proteinExistence type="predicted"/>
<evidence type="ECO:0000313" key="1">
    <source>
        <dbReference type="EMBL" id="WFG95957.1"/>
    </source>
</evidence>
<sequence length="142" mass="16545">MNVNINVNAYNRLTGGNLYKPYINPECYINEKYYVKKVYYGPYIKTVVLPLECINSFGKGNPTGIKNTGENETKLLNSRVRWQRNCIQKAINNFNGCQNLGFTTLTYAENMQDVKKANYQFKLFIKKINIIFLNIKRINIKI</sequence>
<accession>A0AAX3SXB7</accession>
<organism evidence="1 2">
    <name type="scientific">Spiroplasma citri</name>
    <dbReference type="NCBI Taxonomy" id="2133"/>
    <lineage>
        <taxon>Bacteria</taxon>
        <taxon>Bacillati</taxon>
        <taxon>Mycoplasmatota</taxon>
        <taxon>Mollicutes</taxon>
        <taxon>Entomoplasmatales</taxon>
        <taxon>Spiroplasmataceae</taxon>
        <taxon>Spiroplasma</taxon>
    </lineage>
</organism>